<evidence type="ECO:0000313" key="3">
    <source>
        <dbReference type="Proteomes" id="UP000294933"/>
    </source>
</evidence>
<dbReference type="AlphaFoldDB" id="A0A4Y7PCZ2"/>
<feature type="region of interest" description="Disordered" evidence="1">
    <location>
        <begin position="276"/>
        <end position="312"/>
    </location>
</feature>
<feature type="compositionally biased region" description="Acidic residues" evidence="1">
    <location>
        <begin position="298"/>
        <end position="312"/>
    </location>
</feature>
<feature type="compositionally biased region" description="Basic and acidic residues" evidence="1">
    <location>
        <begin position="276"/>
        <end position="293"/>
    </location>
</feature>
<accession>A0A4Y7PCZ2</accession>
<evidence type="ECO:0000256" key="1">
    <source>
        <dbReference type="SAM" id="MobiDB-lite"/>
    </source>
</evidence>
<proteinExistence type="predicted"/>
<gene>
    <name evidence="2" type="ORF">BD410DRAFT_847295</name>
</gene>
<dbReference type="VEuPathDB" id="FungiDB:BD410DRAFT_847295"/>
<name>A0A4Y7PCZ2_9AGAM</name>
<evidence type="ECO:0000313" key="2">
    <source>
        <dbReference type="EMBL" id="TDL13147.1"/>
    </source>
</evidence>
<dbReference type="Proteomes" id="UP000294933">
    <property type="component" value="Unassembled WGS sequence"/>
</dbReference>
<keyword evidence="3" id="KW-1185">Reference proteome</keyword>
<feature type="region of interest" description="Disordered" evidence="1">
    <location>
        <begin position="1"/>
        <end position="26"/>
    </location>
</feature>
<reference evidence="2 3" key="1">
    <citation type="submission" date="2018-06" db="EMBL/GenBank/DDBJ databases">
        <title>A transcriptomic atlas of mushroom development highlights an independent origin of complex multicellularity.</title>
        <authorList>
            <consortium name="DOE Joint Genome Institute"/>
            <person name="Krizsan K."/>
            <person name="Almasi E."/>
            <person name="Merenyi Z."/>
            <person name="Sahu N."/>
            <person name="Viragh M."/>
            <person name="Koszo T."/>
            <person name="Mondo S."/>
            <person name="Kiss B."/>
            <person name="Balint B."/>
            <person name="Kues U."/>
            <person name="Barry K."/>
            <person name="Hegedus J.C."/>
            <person name="Henrissat B."/>
            <person name="Johnson J."/>
            <person name="Lipzen A."/>
            <person name="Ohm R."/>
            <person name="Nagy I."/>
            <person name="Pangilinan J."/>
            <person name="Yan J."/>
            <person name="Xiong Y."/>
            <person name="Grigoriev I.V."/>
            <person name="Hibbett D.S."/>
            <person name="Nagy L.G."/>
        </authorList>
    </citation>
    <scope>NUCLEOTIDE SEQUENCE [LARGE SCALE GENOMIC DNA]</scope>
    <source>
        <strain evidence="2 3">SZMC22713</strain>
    </source>
</reference>
<protein>
    <submittedName>
        <fullName evidence="2">Uncharacterized protein</fullName>
    </submittedName>
</protein>
<dbReference type="EMBL" id="ML170941">
    <property type="protein sequence ID" value="TDL13147.1"/>
    <property type="molecule type" value="Genomic_DNA"/>
</dbReference>
<organism evidence="2 3">
    <name type="scientific">Rickenella mellea</name>
    <dbReference type="NCBI Taxonomy" id="50990"/>
    <lineage>
        <taxon>Eukaryota</taxon>
        <taxon>Fungi</taxon>
        <taxon>Dikarya</taxon>
        <taxon>Basidiomycota</taxon>
        <taxon>Agaricomycotina</taxon>
        <taxon>Agaricomycetes</taxon>
        <taxon>Hymenochaetales</taxon>
        <taxon>Rickenellaceae</taxon>
        <taxon>Rickenella</taxon>
    </lineage>
</organism>
<sequence length="312" mass="35429">MQQQMEDIVSRYEVHLDNPPQDPAARSKWVEEKSAMLDEFDKVFNGITDQFDIAASVKDRAANLRSKLRAIKEGATEGPDDETDLHILLQELEEYNNTAPKSSTAVNTNRPVYGAFCEISKEEFRSTFMPCTRCYSMQKACYIISPDNRFHELKKMGYGCRLCFSADIRCSMAFNPATQVQYPRAEIEQEVALELQMAANERREEISRAVADKRHREEVDKAVASKKRRAVTGAATQTKEASTSSVADALRAHAKTSRLMRKEASKQFDALKHTMETQRLKATKFIDEWESKVGGEGGNEDFEEGEEDEEEE</sequence>